<keyword evidence="2" id="KW-1185">Reference proteome</keyword>
<dbReference type="Gene3D" id="3.30.70.100">
    <property type="match status" value="1"/>
</dbReference>
<dbReference type="GO" id="GO:0016857">
    <property type="term" value="F:racemase and epimerase activity, acting on carbohydrates and derivatives"/>
    <property type="evidence" value="ECO:0007669"/>
    <property type="project" value="InterPro"/>
</dbReference>
<proteinExistence type="predicted"/>
<comment type="caution">
    <text evidence="1">The sequence shown here is derived from an EMBL/GenBank/DDBJ whole genome shotgun (WGS) entry which is preliminary data.</text>
</comment>
<dbReference type="AlphaFoldDB" id="A0A4R4KH57"/>
<reference evidence="1 2" key="1">
    <citation type="submission" date="2019-02" db="EMBL/GenBank/DDBJ databases">
        <title>Arundinibacter roseus gen. nov., sp. nov., a new member of the family Cytophagaceae.</title>
        <authorList>
            <person name="Szuroczki S."/>
            <person name="Khayer B."/>
            <person name="Sproer C."/>
            <person name="Toumi M."/>
            <person name="Szabo A."/>
            <person name="Felfoldi T."/>
            <person name="Schumann P."/>
            <person name="Toth E."/>
        </authorList>
    </citation>
    <scope>NUCLEOTIDE SEQUENCE [LARGE SCALE GENOMIC DNA]</scope>
    <source>
        <strain evidence="1 2">DMA-k-7a</strain>
    </source>
</reference>
<dbReference type="PANTHER" id="PTHR34389">
    <property type="entry name" value="L-RHAMNOSE MUTAROTASE"/>
    <property type="match status" value="1"/>
</dbReference>
<gene>
    <name evidence="1" type="ORF">EZE20_09370</name>
</gene>
<dbReference type="EMBL" id="SMJU01000005">
    <property type="protein sequence ID" value="TDB65961.1"/>
    <property type="molecule type" value="Genomic_DNA"/>
</dbReference>
<dbReference type="SUPFAM" id="SSF54909">
    <property type="entry name" value="Dimeric alpha+beta barrel"/>
    <property type="match status" value="1"/>
</dbReference>
<sequence>MNDERIHAFKMQLKPGFVAEYKKRHDELWPELRELLTMAGIIEYYIFLDEATLALFAFQKVAAPDTTAELAALPIMKRWWDYMADLMEVNPDNSPVVAACPEMFRL</sequence>
<organism evidence="1 2">
    <name type="scientific">Arundinibacter roseus</name>
    <dbReference type="NCBI Taxonomy" id="2070510"/>
    <lineage>
        <taxon>Bacteria</taxon>
        <taxon>Pseudomonadati</taxon>
        <taxon>Bacteroidota</taxon>
        <taxon>Cytophagia</taxon>
        <taxon>Cytophagales</taxon>
        <taxon>Spirosomataceae</taxon>
        <taxon>Arundinibacter</taxon>
    </lineage>
</organism>
<dbReference type="InterPro" id="IPR011008">
    <property type="entry name" value="Dimeric_a/b-barrel"/>
</dbReference>
<dbReference type="InterPro" id="IPR008000">
    <property type="entry name" value="Rham/fucose_mutarotase"/>
</dbReference>
<name>A0A4R4KH57_9BACT</name>
<dbReference type="GO" id="GO:0019301">
    <property type="term" value="P:rhamnose catabolic process"/>
    <property type="evidence" value="ECO:0007669"/>
    <property type="project" value="TreeGrafter"/>
</dbReference>
<protein>
    <submittedName>
        <fullName evidence="1">L-rhamnose mutarotase</fullName>
    </submittedName>
</protein>
<dbReference type="PANTHER" id="PTHR34389:SF2">
    <property type="entry name" value="L-RHAMNOSE MUTAROTASE"/>
    <property type="match status" value="1"/>
</dbReference>
<evidence type="ECO:0000313" key="1">
    <source>
        <dbReference type="EMBL" id="TDB65961.1"/>
    </source>
</evidence>
<dbReference type="Pfam" id="PF05336">
    <property type="entry name" value="rhaM"/>
    <property type="match status" value="1"/>
</dbReference>
<dbReference type="Proteomes" id="UP000295706">
    <property type="component" value="Unassembled WGS sequence"/>
</dbReference>
<dbReference type="RefSeq" id="WP_132116854.1">
    <property type="nucleotide sequence ID" value="NZ_SMJU01000005.1"/>
</dbReference>
<accession>A0A4R4KH57</accession>
<dbReference type="OrthoDB" id="9799608at2"/>
<evidence type="ECO:0000313" key="2">
    <source>
        <dbReference type="Proteomes" id="UP000295706"/>
    </source>
</evidence>